<sequence>MLDNFLGNVFGRSKKSTNASGAGGGGPTHTTGADNDSFVVLPPNGPIDGHTTDDHSLYPRMGTLLTQEMIVNSNSQSAGQPSSSSLAPTVAQRTCAQTYSSPIDNIPFTTLMSGSGNDWLVDNNQRALNKSFETIDRIQQYLSTASQSEYSFHLENNILSESLLQS</sequence>
<protein>
    <submittedName>
        <fullName evidence="2">Uncharacterized protein</fullName>
    </submittedName>
</protein>
<dbReference type="AlphaFoldDB" id="A0A7R9KB69"/>
<evidence type="ECO:0000313" key="2">
    <source>
        <dbReference type="EMBL" id="CAD7619808.1"/>
    </source>
</evidence>
<dbReference type="EMBL" id="CAJPIZ010000058">
    <property type="protein sequence ID" value="CAG2100238.1"/>
    <property type="molecule type" value="Genomic_DNA"/>
</dbReference>
<organism evidence="2">
    <name type="scientific">Medioppia subpectinata</name>
    <dbReference type="NCBI Taxonomy" id="1979941"/>
    <lineage>
        <taxon>Eukaryota</taxon>
        <taxon>Metazoa</taxon>
        <taxon>Ecdysozoa</taxon>
        <taxon>Arthropoda</taxon>
        <taxon>Chelicerata</taxon>
        <taxon>Arachnida</taxon>
        <taxon>Acari</taxon>
        <taxon>Acariformes</taxon>
        <taxon>Sarcoptiformes</taxon>
        <taxon>Oribatida</taxon>
        <taxon>Brachypylina</taxon>
        <taxon>Oppioidea</taxon>
        <taxon>Oppiidae</taxon>
        <taxon>Medioppia</taxon>
    </lineage>
</organism>
<proteinExistence type="predicted"/>
<dbReference type="EMBL" id="OC854633">
    <property type="protein sequence ID" value="CAD7619808.1"/>
    <property type="molecule type" value="Genomic_DNA"/>
</dbReference>
<name>A0A7R9KB69_9ACAR</name>
<evidence type="ECO:0000256" key="1">
    <source>
        <dbReference type="SAM" id="MobiDB-lite"/>
    </source>
</evidence>
<dbReference type="Proteomes" id="UP000759131">
    <property type="component" value="Unassembled WGS sequence"/>
</dbReference>
<evidence type="ECO:0000313" key="3">
    <source>
        <dbReference type="Proteomes" id="UP000759131"/>
    </source>
</evidence>
<reference evidence="2" key="1">
    <citation type="submission" date="2020-11" db="EMBL/GenBank/DDBJ databases">
        <authorList>
            <person name="Tran Van P."/>
        </authorList>
    </citation>
    <scope>NUCLEOTIDE SEQUENCE</scope>
</reference>
<dbReference type="OrthoDB" id="6522314at2759"/>
<accession>A0A7R9KB69</accession>
<keyword evidence="3" id="KW-1185">Reference proteome</keyword>
<gene>
    <name evidence="2" type="ORF">OSB1V03_LOCUS306</name>
</gene>
<feature type="region of interest" description="Disordered" evidence="1">
    <location>
        <begin position="12"/>
        <end position="38"/>
    </location>
</feature>